<dbReference type="SUPFAM" id="SSF56973">
    <property type="entry name" value="Aerolisin/ETX pore-forming domain"/>
    <property type="match status" value="1"/>
</dbReference>
<evidence type="ECO:0000313" key="2">
    <source>
        <dbReference type="EMBL" id="KAJ8027327.1"/>
    </source>
</evidence>
<dbReference type="Gene3D" id="2.170.15.10">
    <property type="entry name" value="Proaerolysin, chain A, domain 3"/>
    <property type="match status" value="1"/>
</dbReference>
<gene>
    <name evidence="2" type="ORF">HOLleu_32441</name>
</gene>
<dbReference type="AlphaFoldDB" id="A0A9Q1GVD4"/>
<comment type="caution">
    <text evidence="2">The sequence shown here is derived from an EMBL/GenBank/DDBJ whole genome shotgun (WGS) entry which is preliminary data.</text>
</comment>
<keyword evidence="3" id="KW-1185">Reference proteome</keyword>
<sequence length="371" mass="41516">MLLIATVVLVGWFGRVSSQAWSPAGRGSIPAYAFSGETFDEDGNALFVCKGWVENTVACGKTSQRLGNCRIPFNHREHILPDNYWVLIQPPWAEYTLEWTDGTYSNGEVPSDAVSAANGVYVGRYRYRNYYLLGKVVPGRNNFFYGYNGNEKYETSGYEVLVMKPRRVDHYKLLDVVYDLSQASQTISPDNVILARKDVQHKSPSDVTTTLSMQITLSTTIQWSQMNNFEIHPELTMTVSAGIPGIVNASAGWSIGASATRSYTYGDSYTTSETNDHEVEVRLQADSNVTVWIIGKEANVKVPYRASVTKVFSGYHPYTRENVPGVYTNVHIASFESVINSVPLDSEATETFSFWSILLLLTFQLTLFMLM</sequence>
<organism evidence="2 3">
    <name type="scientific">Holothuria leucospilota</name>
    <name type="common">Black long sea cucumber</name>
    <name type="synonym">Mertensiothuria leucospilota</name>
    <dbReference type="NCBI Taxonomy" id="206669"/>
    <lineage>
        <taxon>Eukaryota</taxon>
        <taxon>Metazoa</taxon>
        <taxon>Echinodermata</taxon>
        <taxon>Eleutherozoa</taxon>
        <taxon>Echinozoa</taxon>
        <taxon>Holothuroidea</taxon>
        <taxon>Aspidochirotacea</taxon>
        <taxon>Aspidochirotida</taxon>
        <taxon>Holothuriidae</taxon>
        <taxon>Holothuria</taxon>
    </lineage>
</organism>
<evidence type="ECO:0000256" key="1">
    <source>
        <dbReference type="SAM" id="SignalP"/>
    </source>
</evidence>
<dbReference type="Pfam" id="PF11901">
    <property type="entry name" value="DM9"/>
    <property type="match status" value="1"/>
</dbReference>
<name>A0A9Q1GVD4_HOLLE</name>
<dbReference type="Proteomes" id="UP001152320">
    <property type="component" value="Chromosome 16"/>
</dbReference>
<dbReference type="InterPro" id="IPR006616">
    <property type="entry name" value="DM9_repeat"/>
</dbReference>
<dbReference type="SMART" id="SM00696">
    <property type="entry name" value="DM9"/>
    <property type="match status" value="1"/>
</dbReference>
<accession>A0A9Q1GVD4</accession>
<keyword evidence="1" id="KW-0732">Signal</keyword>
<evidence type="ECO:0000313" key="3">
    <source>
        <dbReference type="Proteomes" id="UP001152320"/>
    </source>
</evidence>
<reference evidence="2" key="1">
    <citation type="submission" date="2021-10" db="EMBL/GenBank/DDBJ databases">
        <title>Tropical sea cucumber genome reveals ecological adaptation and Cuvierian tubules defense mechanism.</title>
        <authorList>
            <person name="Chen T."/>
        </authorList>
    </citation>
    <scope>NUCLEOTIDE SEQUENCE</scope>
    <source>
        <strain evidence="2">Nanhai2018</strain>
        <tissue evidence="2">Muscle</tissue>
    </source>
</reference>
<proteinExistence type="predicted"/>
<feature type="signal peptide" evidence="1">
    <location>
        <begin position="1"/>
        <end position="18"/>
    </location>
</feature>
<dbReference type="PANTHER" id="PTHR31649">
    <property type="entry name" value="AGAP009604-PA"/>
    <property type="match status" value="1"/>
</dbReference>
<dbReference type="EMBL" id="JAIZAY010000016">
    <property type="protein sequence ID" value="KAJ8027327.1"/>
    <property type="molecule type" value="Genomic_DNA"/>
</dbReference>
<dbReference type="OrthoDB" id="1925699at2759"/>
<feature type="chain" id="PRO_5040368844" evidence="1">
    <location>
        <begin position="19"/>
        <end position="371"/>
    </location>
</feature>
<dbReference type="PANTHER" id="PTHR31649:SF1">
    <property type="entry name" value="FARNESOIC ACID O-METHYL TRANSFERASE DOMAIN-CONTAINING PROTEIN"/>
    <property type="match status" value="1"/>
</dbReference>
<protein>
    <submittedName>
        <fullName evidence="2">Natterin-2</fullName>
    </submittedName>
</protein>